<dbReference type="Proteomes" id="UP000245711">
    <property type="component" value="Chromosome"/>
</dbReference>
<dbReference type="EMBL" id="CP021354">
    <property type="protein sequence ID" value="AWK74073.1"/>
    <property type="molecule type" value="Genomic_DNA"/>
</dbReference>
<reference evidence="1 2" key="1">
    <citation type="submission" date="2017-05" db="EMBL/GenBank/DDBJ databases">
        <title>Isolation of Rhodococcus sp. S2-17 biodegrading of BP-3.</title>
        <authorList>
            <person name="Lee Y."/>
            <person name="Kim K.H."/>
            <person name="Chun B.H."/>
            <person name="Jung H.S."/>
            <person name="Jeon C.O."/>
        </authorList>
    </citation>
    <scope>NUCLEOTIDE SEQUENCE [LARGE SCALE GENOMIC DNA]</scope>
    <source>
        <strain evidence="1 2">S2-17</strain>
    </source>
</reference>
<protein>
    <submittedName>
        <fullName evidence="1">Uncharacterized protein</fullName>
    </submittedName>
</protein>
<accession>A0A2S2BZR2</accession>
<keyword evidence="2" id="KW-1185">Reference proteome</keyword>
<evidence type="ECO:0000313" key="1">
    <source>
        <dbReference type="EMBL" id="AWK74073.1"/>
    </source>
</evidence>
<name>A0A2S2BZR2_9NOCA</name>
<sequence>MTEAANRAKVNSTATLHERSLLSSVECAADPIMEVHNPRSVLYGHLPTSNVTQKGTDMMQLHALFASVPAWRHCTADKHISKYGAPRE</sequence>
<gene>
    <name evidence="1" type="ORF">CBI38_23495</name>
</gene>
<proteinExistence type="predicted"/>
<dbReference type="KEGG" id="roz:CBI38_23495"/>
<evidence type="ECO:0000313" key="2">
    <source>
        <dbReference type="Proteomes" id="UP000245711"/>
    </source>
</evidence>
<dbReference type="AlphaFoldDB" id="A0A2S2BZR2"/>
<organism evidence="1 2">
    <name type="scientific">Rhodococcus oxybenzonivorans</name>
    <dbReference type="NCBI Taxonomy" id="1990687"/>
    <lineage>
        <taxon>Bacteria</taxon>
        <taxon>Bacillati</taxon>
        <taxon>Actinomycetota</taxon>
        <taxon>Actinomycetes</taxon>
        <taxon>Mycobacteriales</taxon>
        <taxon>Nocardiaceae</taxon>
        <taxon>Rhodococcus</taxon>
    </lineage>
</organism>